<evidence type="ECO:0000256" key="1">
    <source>
        <dbReference type="ARBA" id="ARBA00022801"/>
    </source>
</evidence>
<dbReference type="HOGENOM" id="CLU_020336_7_3_5"/>
<dbReference type="GO" id="GO:0016787">
    <property type="term" value="F:hydrolase activity"/>
    <property type="evidence" value="ECO:0007669"/>
    <property type="project" value="UniProtKB-KW"/>
</dbReference>
<organism evidence="3 4">
    <name type="scientific">Erythrobacter litoralis (strain HTCC2594)</name>
    <dbReference type="NCBI Taxonomy" id="314225"/>
    <lineage>
        <taxon>Bacteria</taxon>
        <taxon>Pseudomonadati</taxon>
        <taxon>Pseudomonadota</taxon>
        <taxon>Alphaproteobacteria</taxon>
        <taxon>Sphingomonadales</taxon>
        <taxon>Erythrobacteraceae</taxon>
        <taxon>Erythrobacter/Porphyrobacter group</taxon>
        <taxon>Erythrobacter</taxon>
    </lineage>
</organism>
<evidence type="ECO:0000259" key="2">
    <source>
        <dbReference type="Pfam" id="PF00561"/>
    </source>
</evidence>
<dbReference type="InterPro" id="IPR000073">
    <property type="entry name" value="AB_hydrolase_1"/>
</dbReference>
<dbReference type="KEGG" id="eli:ELI_02610"/>
<accession>Q2NCH7</accession>
<dbReference type="Gene3D" id="3.40.50.1820">
    <property type="entry name" value="alpha/beta hydrolase"/>
    <property type="match status" value="1"/>
</dbReference>
<sequence>MEQVRVTLENRIELDVVDTGPRDGPALIFLHGFPESHRTWRRQIAHFSDRYRCIAPDQRGYHGSSKPEGVENYTPDKLIGDVFLLADALAVERFTIVGHDWGGALAWGVAMRGQQNRVERAILCNAAHPLIYSKLLWTDAQQRAAGQYMRVYRDTSRDDEIRERGLLALLEGTENATGALPDDDSEERAAIFEDWSDGKAAIGMLNWYRATPMAVPPADAPLEIPANAKLPKVPKLTIPTLVVWAMDDHALSPGNIERLEDHVEDLTLVRIEDCGHFLLWQEPEQVNAAMESFLATHLQPRSP</sequence>
<dbReference type="PRINTS" id="PR00412">
    <property type="entry name" value="EPOXHYDRLASE"/>
</dbReference>
<dbReference type="OrthoDB" id="9804723at2"/>
<evidence type="ECO:0000313" key="3">
    <source>
        <dbReference type="EMBL" id="ABC62614.1"/>
    </source>
</evidence>
<dbReference type="RefSeq" id="WP_011413490.1">
    <property type="nucleotide sequence ID" value="NC_007722.1"/>
</dbReference>
<dbReference type="EMBL" id="CP000157">
    <property type="protein sequence ID" value="ABC62614.1"/>
    <property type="molecule type" value="Genomic_DNA"/>
</dbReference>
<dbReference type="Pfam" id="PF00561">
    <property type="entry name" value="Abhydrolase_1"/>
    <property type="match status" value="1"/>
</dbReference>
<dbReference type="InterPro" id="IPR029058">
    <property type="entry name" value="AB_hydrolase_fold"/>
</dbReference>
<dbReference type="InterPro" id="IPR000639">
    <property type="entry name" value="Epox_hydrolase-like"/>
</dbReference>
<gene>
    <name evidence="3" type="ordered locus">ELI_02610</name>
</gene>
<reference evidence="4" key="1">
    <citation type="journal article" date="2009" name="J. Bacteriol.">
        <title>Complete genome sequence of Erythrobacter litoralis HTCC2594.</title>
        <authorList>
            <person name="Oh H.M."/>
            <person name="Giovannoni S.J."/>
            <person name="Ferriera S."/>
            <person name="Johnson J."/>
            <person name="Cho J.C."/>
        </authorList>
    </citation>
    <scope>NUCLEOTIDE SEQUENCE [LARGE SCALE GENOMIC DNA]</scope>
    <source>
        <strain evidence="4">HTCC2594</strain>
    </source>
</reference>
<dbReference type="STRING" id="314225.ELI_02610"/>
<feature type="domain" description="AB hydrolase-1" evidence="2">
    <location>
        <begin position="25"/>
        <end position="283"/>
    </location>
</feature>
<keyword evidence="4" id="KW-1185">Reference proteome</keyword>
<name>Q2NCH7_ERYLH</name>
<dbReference type="SUPFAM" id="SSF53474">
    <property type="entry name" value="alpha/beta-Hydrolases"/>
    <property type="match status" value="1"/>
</dbReference>
<protein>
    <submittedName>
        <fullName evidence="3">Alpha/beta hydrolase fold</fullName>
    </submittedName>
</protein>
<dbReference type="AlphaFoldDB" id="Q2NCH7"/>
<evidence type="ECO:0000313" key="4">
    <source>
        <dbReference type="Proteomes" id="UP000008808"/>
    </source>
</evidence>
<dbReference type="Proteomes" id="UP000008808">
    <property type="component" value="Chromosome"/>
</dbReference>
<keyword evidence="1 3" id="KW-0378">Hydrolase</keyword>
<proteinExistence type="predicted"/>
<dbReference type="PANTHER" id="PTHR43329">
    <property type="entry name" value="EPOXIDE HYDROLASE"/>
    <property type="match status" value="1"/>
</dbReference>
<dbReference type="eggNOG" id="COG0596">
    <property type="taxonomic scope" value="Bacteria"/>
</dbReference>
<dbReference type="ESTHER" id="9sphn-q2nch7">
    <property type="family name" value="Epoxide_hydrolase"/>
</dbReference>